<dbReference type="AlphaFoldDB" id="A0A840XUW4"/>
<protein>
    <submittedName>
        <fullName evidence="2">SAM-dependent methyltransferase</fullName>
    </submittedName>
</protein>
<dbReference type="CDD" id="cd02440">
    <property type="entry name" value="AdoMet_MTases"/>
    <property type="match status" value="1"/>
</dbReference>
<proteinExistence type="predicted"/>
<dbReference type="GO" id="GO:0008757">
    <property type="term" value="F:S-adenosylmethionine-dependent methyltransferase activity"/>
    <property type="evidence" value="ECO:0007669"/>
    <property type="project" value="InterPro"/>
</dbReference>
<keyword evidence="3" id="KW-1185">Reference proteome</keyword>
<organism evidence="2 3">
    <name type="scientific">Muricoccus pecuniae</name>
    <dbReference type="NCBI Taxonomy" id="693023"/>
    <lineage>
        <taxon>Bacteria</taxon>
        <taxon>Pseudomonadati</taxon>
        <taxon>Pseudomonadota</taxon>
        <taxon>Alphaproteobacteria</taxon>
        <taxon>Acetobacterales</taxon>
        <taxon>Roseomonadaceae</taxon>
        <taxon>Muricoccus</taxon>
    </lineage>
</organism>
<dbReference type="GO" id="GO:0032259">
    <property type="term" value="P:methylation"/>
    <property type="evidence" value="ECO:0007669"/>
    <property type="project" value="UniProtKB-KW"/>
</dbReference>
<feature type="domain" description="Methyltransferase type 11" evidence="1">
    <location>
        <begin position="127"/>
        <end position="219"/>
    </location>
</feature>
<keyword evidence="2" id="KW-0489">Methyltransferase</keyword>
<evidence type="ECO:0000313" key="3">
    <source>
        <dbReference type="Proteomes" id="UP000580654"/>
    </source>
</evidence>
<dbReference type="RefSeq" id="WP_184513141.1">
    <property type="nucleotide sequence ID" value="NZ_JACIJD010000001.1"/>
</dbReference>
<accession>A0A840XUW4</accession>
<dbReference type="Gene3D" id="3.40.50.150">
    <property type="entry name" value="Vaccinia Virus protein VP39"/>
    <property type="match status" value="1"/>
</dbReference>
<keyword evidence="2" id="KW-0808">Transferase</keyword>
<dbReference type="SUPFAM" id="SSF53335">
    <property type="entry name" value="S-adenosyl-L-methionine-dependent methyltransferases"/>
    <property type="match status" value="1"/>
</dbReference>
<dbReference type="Proteomes" id="UP000580654">
    <property type="component" value="Unassembled WGS sequence"/>
</dbReference>
<name>A0A840XUW4_9PROT</name>
<dbReference type="EMBL" id="JACIJD010000001">
    <property type="protein sequence ID" value="MBB5692325.1"/>
    <property type="molecule type" value="Genomic_DNA"/>
</dbReference>
<sequence length="369" mass="40279">MRPDTAHSVVDSAGRRWPVIDGIAFARVSRPELAAEALSRLDAGDAEGALVLLLADQDDWWRGPTADEAALRALLRDRARLSLREAMAHLAWGPVGDYFAHRWSDPTFLAGLALMEAHWTAPRTAFELACGIGQYLRALLQRGVAVAGADVVFAKLWVARHWVAPEAELICLDAAVTPWPVAEDRRFDLVACHDAFYFLEPKRPILDRLRRMAGATGILTIGHVHNREWPNLSAGSAVTAEELSALFPDGIVYDDGDLTRAALERRAPRAAAPEALRGAEAFSVVAGPGAGPARPVTGDLALPPEGAPLRRNPLYRSGEIAWPSERYAREYGPRATYPARATCPERAVAGAATADWAMRRELLDLPERW</sequence>
<dbReference type="Pfam" id="PF08241">
    <property type="entry name" value="Methyltransf_11"/>
    <property type="match status" value="1"/>
</dbReference>
<evidence type="ECO:0000259" key="1">
    <source>
        <dbReference type="Pfam" id="PF08241"/>
    </source>
</evidence>
<comment type="caution">
    <text evidence="2">The sequence shown here is derived from an EMBL/GenBank/DDBJ whole genome shotgun (WGS) entry which is preliminary data.</text>
</comment>
<dbReference type="InterPro" id="IPR029063">
    <property type="entry name" value="SAM-dependent_MTases_sf"/>
</dbReference>
<reference evidence="2 3" key="1">
    <citation type="submission" date="2020-08" db="EMBL/GenBank/DDBJ databases">
        <title>Genomic Encyclopedia of Type Strains, Phase IV (KMG-IV): sequencing the most valuable type-strain genomes for metagenomic binning, comparative biology and taxonomic classification.</title>
        <authorList>
            <person name="Goeker M."/>
        </authorList>
    </citation>
    <scope>NUCLEOTIDE SEQUENCE [LARGE SCALE GENOMIC DNA]</scope>
    <source>
        <strain evidence="2 3">DSM 25622</strain>
    </source>
</reference>
<gene>
    <name evidence="2" type="ORF">FHS87_000336</name>
</gene>
<dbReference type="InterPro" id="IPR013216">
    <property type="entry name" value="Methyltransf_11"/>
</dbReference>
<evidence type="ECO:0000313" key="2">
    <source>
        <dbReference type="EMBL" id="MBB5692325.1"/>
    </source>
</evidence>